<keyword evidence="4" id="KW-1185">Reference proteome</keyword>
<sequence length="69" mass="8106">MKKSNENQELKNSTMKNWVKEIKRINWARAPKAWKWFGLTMAFLIVLGIFCFLITLSFTSLWNLVGIKA</sequence>
<keyword evidence="1" id="KW-1133">Transmembrane helix</keyword>
<evidence type="ECO:0000313" key="4">
    <source>
        <dbReference type="Proteomes" id="UP000275883"/>
    </source>
</evidence>
<gene>
    <name evidence="2" type="ORF">EGN60_01280</name>
    <name evidence="3" type="ORF">FJM01_01135</name>
</gene>
<keyword evidence="1" id="KW-0472">Membrane</keyword>
<evidence type="ECO:0000313" key="3">
    <source>
        <dbReference type="EMBL" id="TPI02336.1"/>
    </source>
</evidence>
<proteinExistence type="predicted"/>
<evidence type="ECO:0000313" key="5">
    <source>
        <dbReference type="Proteomes" id="UP000317904"/>
    </source>
</evidence>
<dbReference type="RefSeq" id="WP_124724295.1">
    <property type="nucleotide sequence ID" value="NZ_CP034044.1"/>
</dbReference>
<evidence type="ECO:0000313" key="2">
    <source>
        <dbReference type="EMBL" id="AZG68600.1"/>
    </source>
</evidence>
<accession>A0A502M226</accession>
<reference evidence="2 4" key="1">
    <citation type="submission" date="2018-11" db="EMBL/GenBank/DDBJ databases">
        <title>Genome sequence of Mycoplasma struthionis sp. nov.</title>
        <authorList>
            <person name="Spergser J."/>
        </authorList>
    </citation>
    <scope>NUCLEOTIDE SEQUENCE [LARGE SCALE GENOMIC DNA]</scope>
    <source>
        <strain evidence="2 4">237IA</strain>
    </source>
</reference>
<protein>
    <submittedName>
        <fullName evidence="2">Preprotein translocase subunit SecE</fullName>
    </submittedName>
</protein>
<organism evidence="2 4">
    <name type="scientific">Mycoplasma struthionis</name>
    <dbReference type="NCBI Taxonomy" id="538220"/>
    <lineage>
        <taxon>Bacteria</taxon>
        <taxon>Bacillati</taxon>
        <taxon>Mycoplasmatota</taxon>
        <taxon>Mollicutes</taxon>
        <taxon>Mycoplasmataceae</taxon>
        <taxon>Mycoplasma</taxon>
    </lineage>
</organism>
<accession>A0A3G8LI94</accession>
<dbReference type="GO" id="GO:0006886">
    <property type="term" value="P:intracellular protein transport"/>
    <property type="evidence" value="ECO:0007669"/>
    <property type="project" value="InterPro"/>
</dbReference>
<feature type="transmembrane region" description="Helical" evidence="1">
    <location>
        <begin position="36"/>
        <end position="65"/>
    </location>
</feature>
<keyword evidence="1" id="KW-0812">Transmembrane</keyword>
<dbReference type="GO" id="GO:0016020">
    <property type="term" value="C:membrane"/>
    <property type="evidence" value="ECO:0007669"/>
    <property type="project" value="UniProtKB-SubCell"/>
</dbReference>
<dbReference type="AlphaFoldDB" id="A0A3G8LI94"/>
<dbReference type="EMBL" id="VFSY01000021">
    <property type="protein sequence ID" value="TPI02336.1"/>
    <property type="molecule type" value="Genomic_DNA"/>
</dbReference>
<name>A0A3G8LI94_9MOLU</name>
<evidence type="ECO:0000256" key="1">
    <source>
        <dbReference type="SAM" id="Phobius"/>
    </source>
</evidence>
<reference evidence="3 5" key="2">
    <citation type="submission" date="2019-06" db="EMBL/GenBank/DDBJ databases">
        <title>A comparative genomics study of ostrich specific Mycoplasmas.</title>
        <authorList>
            <person name="Botes A."/>
            <person name="Nel T."/>
        </authorList>
    </citation>
    <scope>NUCLEOTIDE SEQUENCE [LARGE SCALE GENOMIC DNA]</scope>
    <source>
        <strain evidence="3 5">Ms01</strain>
    </source>
</reference>
<dbReference type="OrthoDB" id="399914at2"/>
<dbReference type="GO" id="GO:0006605">
    <property type="term" value="P:protein targeting"/>
    <property type="evidence" value="ECO:0007669"/>
    <property type="project" value="InterPro"/>
</dbReference>
<dbReference type="Proteomes" id="UP000317904">
    <property type="component" value="Unassembled WGS sequence"/>
</dbReference>
<dbReference type="EMBL" id="CP034044">
    <property type="protein sequence ID" value="AZG68600.1"/>
    <property type="molecule type" value="Genomic_DNA"/>
</dbReference>
<dbReference type="Proteomes" id="UP000275883">
    <property type="component" value="Chromosome"/>
</dbReference>
<dbReference type="KEGG" id="mstr:EGN60_01280"/>